<feature type="domain" description="Phospholipase/carboxylesterase/thioesterase" evidence="3">
    <location>
        <begin position="52"/>
        <end position="249"/>
    </location>
</feature>
<accession>A0A6I6G2K1</accession>
<dbReference type="InterPro" id="IPR050955">
    <property type="entry name" value="Plant_Biomass_Hydrol_Est"/>
</dbReference>
<protein>
    <submittedName>
        <fullName evidence="4">Phospholipase</fullName>
    </submittedName>
</protein>
<dbReference type="InterPro" id="IPR003140">
    <property type="entry name" value="PLipase/COase/thioEstase"/>
</dbReference>
<feature type="chain" id="PRO_5026275292" evidence="2">
    <location>
        <begin position="21"/>
        <end position="264"/>
    </location>
</feature>
<evidence type="ECO:0000313" key="4">
    <source>
        <dbReference type="EMBL" id="QGW26846.1"/>
    </source>
</evidence>
<proteinExistence type="predicted"/>
<gene>
    <name evidence="4" type="ORF">GLV81_00885</name>
</gene>
<keyword evidence="1 2" id="KW-0732">Signal</keyword>
<organism evidence="4 5">
    <name type="scientific">Phnomibacter ginsenosidimutans</name>
    <dbReference type="NCBI Taxonomy" id="2676868"/>
    <lineage>
        <taxon>Bacteria</taxon>
        <taxon>Pseudomonadati</taxon>
        <taxon>Bacteroidota</taxon>
        <taxon>Chitinophagia</taxon>
        <taxon>Chitinophagales</taxon>
        <taxon>Chitinophagaceae</taxon>
        <taxon>Phnomibacter</taxon>
    </lineage>
</organism>
<dbReference type="Gene3D" id="3.40.50.1820">
    <property type="entry name" value="alpha/beta hydrolase"/>
    <property type="match status" value="1"/>
</dbReference>
<dbReference type="Proteomes" id="UP000426027">
    <property type="component" value="Chromosome"/>
</dbReference>
<dbReference type="KEGG" id="fls:GLV81_00885"/>
<feature type="signal peptide" evidence="2">
    <location>
        <begin position="1"/>
        <end position="20"/>
    </location>
</feature>
<dbReference type="PANTHER" id="PTHR43037:SF1">
    <property type="entry name" value="BLL1128 PROTEIN"/>
    <property type="match status" value="1"/>
</dbReference>
<dbReference type="EMBL" id="CP046566">
    <property type="protein sequence ID" value="QGW26846.1"/>
    <property type="molecule type" value="Genomic_DNA"/>
</dbReference>
<dbReference type="AlphaFoldDB" id="A0A6I6G2K1"/>
<dbReference type="InterPro" id="IPR029058">
    <property type="entry name" value="AB_hydrolase_fold"/>
</dbReference>
<reference evidence="4 5" key="1">
    <citation type="submission" date="2019-11" db="EMBL/GenBank/DDBJ databases">
        <authorList>
            <person name="Im W.T."/>
        </authorList>
    </citation>
    <scope>NUCLEOTIDE SEQUENCE [LARGE SCALE GENOMIC DNA]</scope>
    <source>
        <strain evidence="4 5">SB-02</strain>
    </source>
</reference>
<dbReference type="Pfam" id="PF02230">
    <property type="entry name" value="Abhydrolase_2"/>
    <property type="match status" value="1"/>
</dbReference>
<dbReference type="PANTHER" id="PTHR43037">
    <property type="entry name" value="UNNAMED PRODUCT-RELATED"/>
    <property type="match status" value="1"/>
</dbReference>
<evidence type="ECO:0000259" key="3">
    <source>
        <dbReference type="Pfam" id="PF02230"/>
    </source>
</evidence>
<evidence type="ECO:0000256" key="1">
    <source>
        <dbReference type="ARBA" id="ARBA00022729"/>
    </source>
</evidence>
<evidence type="ECO:0000313" key="5">
    <source>
        <dbReference type="Proteomes" id="UP000426027"/>
    </source>
</evidence>
<dbReference type="SUPFAM" id="SSF53474">
    <property type="entry name" value="alpha/beta-Hydrolases"/>
    <property type="match status" value="1"/>
</dbReference>
<evidence type="ECO:0000256" key="2">
    <source>
        <dbReference type="SAM" id="SignalP"/>
    </source>
</evidence>
<keyword evidence="5" id="KW-1185">Reference proteome</keyword>
<sequence length="264" mass="30105">MKHILAFVLLMMLAPMAGQSQDMNLYQRKQLLMGSDTLPYRLLLPENYDPTKAYPLVMFLHGAGERGNNNEAQLTHGGKLFLRSDIRQQFPAIVVFPQCPANSFWSNVQWVYDSVTKKRDFIFPEEAEPTYAMLMVQQLVREMNKQFKIQQDQQYVMGLSMGGMGTFELVKRMPNTFAAAIPICGGANPANAKYMKKTAFWLHHGDVDAVVPVQLSKDMATALQQYYSTADMQLSIYPGVNHNSWDNAFAEPQLLPWLFSHKRK</sequence>
<dbReference type="GO" id="GO:0016787">
    <property type="term" value="F:hydrolase activity"/>
    <property type="evidence" value="ECO:0007669"/>
    <property type="project" value="InterPro"/>
</dbReference>
<dbReference type="RefSeq" id="WP_157476001.1">
    <property type="nucleotide sequence ID" value="NZ_CP046566.1"/>
</dbReference>
<name>A0A6I6G2K1_9BACT</name>